<evidence type="ECO:0000313" key="3">
    <source>
        <dbReference type="Proteomes" id="UP000634136"/>
    </source>
</evidence>
<evidence type="ECO:0000313" key="2">
    <source>
        <dbReference type="EMBL" id="KAF7802391.1"/>
    </source>
</evidence>
<feature type="region of interest" description="Disordered" evidence="1">
    <location>
        <begin position="1"/>
        <end position="23"/>
    </location>
</feature>
<proteinExistence type="predicted"/>
<dbReference type="AlphaFoldDB" id="A0A834SFS3"/>
<evidence type="ECO:0000256" key="1">
    <source>
        <dbReference type="SAM" id="MobiDB-lite"/>
    </source>
</evidence>
<comment type="caution">
    <text evidence="2">The sequence shown here is derived from an EMBL/GenBank/DDBJ whole genome shotgun (WGS) entry which is preliminary data.</text>
</comment>
<organism evidence="2 3">
    <name type="scientific">Senna tora</name>
    <dbReference type="NCBI Taxonomy" id="362788"/>
    <lineage>
        <taxon>Eukaryota</taxon>
        <taxon>Viridiplantae</taxon>
        <taxon>Streptophyta</taxon>
        <taxon>Embryophyta</taxon>
        <taxon>Tracheophyta</taxon>
        <taxon>Spermatophyta</taxon>
        <taxon>Magnoliopsida</taxon>
        <taxon>eudicotyledons</taxon>
        <taxon>Gunneridae</taxon>
        <taxon>Pentapetalae</taxon>
        <taxon>rosids</taxon>
        <taxon>fabids</taxon>
        <taxon>Fabales</taxon>
        <taxon>Fabaceae</taxon>
        <taxon>Caesalpinioideae</taxon>
        <taxon>Cassia clade</taxon>
        <taxon>Senna</taxon>
    </lineage>
</organism>
<sequence>MALMGKGANYPTSGGLRGPSSASVHHRVGMENSFFSKFVHLLASLAAESENEELSFPRPAGPLVFVC</sequence>
<gene>
    <name evidence="2" type="ORF">G2W53_041502</name>
</gene>
<keyword evidence="3" id="KW-1185">Reference proteome</keyword>
<reference evidence="2" key="1">
    <citation type="submission" date="2020-09" db="EMBL/GenBank/DDBJ databases">
        <title>Genome-Enabled Discovery of Anthraquinone Biosynthesis in Senna tora.</title>
        <authorList>
            <person name="Kang S.-H."/>
            <person name="Pandey R.P."/>
            <person name="Lee C.-M."/>
            <person name="Sim J.-S."/>
            <person name="Jeong J.-T."/>
            <person name="Choi B.-S."/>
            <person name="Jung M."/>
            <person name="Ginzburg D."/>
            <person name="Zhao K."/>
            <person name="Won S.Y."/>
            <person name="Oh T.-J."/>
            <person name="Yu Y."/>
            <person name="Kim N.-H."/>
            <person name="Lee O.R."/>
            <person name="Lee T.-H."/>
            <person name="Bashyal P."/>
            <person name="Kim T.-S."/>
            <person name="Lee W.-H."/>
            <person name="Kawkins C."/>
            <person name="Kim C.-K."/>
            <person name="Kim J.S."/>
            <person name="Ahn B.O."/>
            <person name="Rhee S.Y."/>
            <person name="Sohng J.K."/>
        </authorList>
    </citation>
    <scope>NUCLEOTIDE SEQUENCE</scope>
    <source>
        <tissue evidence="2">Leaf</tissue>
    </source>
</reference>
<dbReference type="EMBL" id="JAAIUW010000013">
    <property type="protein sequence ID" value="KAF7802391.1"/>
    <property type="molecule type" value="Genomic_DNA"/>
</dbReference>
<name>A0A834SFS3_9FABA</name>
<dbReference type="Proteomes" id="UP000634136">
    <property type="component" value="Unassembled WGS sequence"/>
</dbReference>
<protein>
    <submittedName>
        <fullName evidence="2">Uncharacterized protein</fullName>
    </submittedName>
</protein>
<accession>A0A834SFS3</accession>